<organism evidence="1 2">
    <name type="scientific">Candidatus Methanofishera endochildressiae</name>
    <dbReference type="NCBI Taxonomy" id="2738884"/>
    <lineage>
        <taxon>Bacteria</taxon>
        <taxon>Pseudomonadati</taxon>
        <taxon>Pseudomonadota</taxon>
        <taxon>Gammaproteobacteria</taxon>
        <taxon>Candidatus Methanofishera</taxon>
    </lineage>
</organism>
<evidence type="ECO:0000313" key="2">
    <source>
        <dbReference type="Proteomes" id="UP000537890"/>
    </source>
</evidence>
<accession>A0A7Z0MP37</accession>
<dbReference type="Proteomes" id="UP000537890">
    <property type="component" value="Unassembled WGS sequence"/>
</dbReference>
<dbReference type="AlphaFoldDB" id="A0A7Z0MP37"/>
<evidence type="ECO:0000313" key="1">
    <source>
        <dbReference type="EMBL" id="NYT47119.1"/>
    </source>
</evidence>
<gene>
    <name evidence="1" type="ORF">H0A75_05495</name>
</gene>
<dbReference type="EMBL" id="JACCHS010000086">
    <property type="protein sequence ID" value="NYT47119.1"/>
    <property type="molecule type" value="Genomic_DNA"/>
</dbReference>
<proteinExistence type="predicted"/>
<protein>
    <submittedName>
        <fullName evidence="1">Uncharacterized protein</fullName>
    </submittedName>
</protein>
<sequence>MLTTVLPPVIFPDAHWKTALSVQPRSSSMLKLLASICAGFKGMDIGTAAGR</sequence>
<reference evidence="1 2" key="1">
    <citation type="submission" date="2020-05" db="EMBL/GenBank/DDBJ databases">
        <title>Horizontal transmission and recombination maintain forever young bacterial symbiont genomes.</title>
        <authorList>
            <person name="Russell S.L."/>
            <person name="Pepper-Tunick E."/>
            <person name="Svedberg J."/>
            <person name="Byrne A."/>
            <person name="Ruelas Castillo J."/>
            <person name="Vollmers C."/>
            <person name="Beinart R.A."/>
            <person name="Corbett-Detig R."/>
        </authorList>
    </citation>
    <scope>NUCLEOTIDE SEQUENCE [LARGE SCALE GENOMIC DNA]</scope>
    <source>
        <strain evidence="1">4727-3</strain>
    </source>
</reference>
<comment type="caution">
    <text evidence="1">The sequence shown here is derived from an EMBL/GenBank/DDBJ whole genome shotgun (WGS) entry which is preliminary data.</text>
</comment>
<name>A0A7Z0MP37_9GAMM</name>